<protein>
    <recommendedName>
        <fullName evidence="3">DUF2867 domain-containing protein</fullName>
    </recommendedName>
</protein>
<reference evidence="1 2" key="1">
    <citation type="submission" date="2024-04" db="EMBL/GenBank/DDBJ databases">
        <title>Novel species of the genus Ideonella isolated from streams.</title>
        <authorList>
            <person name="Lu H."/>
        </authorList>
    </citation>
    <scope>NUCLEOTIDE SEQUENCE [LARGE SCALE GENOMIC DNA]</scope>
    <source>
        <strain evidence="1 2">LYT19W</strain>
    </source>
</reference>
<comment type="caution">
    <text evidence="1">The sequence shown here is derived from an EMBL/GenBank/DDBJ whole genome shotgun (WGS) entry which is preliminary data.</text>
</comment>
<proteinExistence type="predicted"/>
<evidence type="ECO:0008006" key="3">
    <source>
        <dbReference type="Google" id="ProtNLM"/>
    </source>
</evidence>
<dbReference type="RefSeq" id="WP_341398646.1">
    <property type="nucleotide sequence ID" value="NZ_JBBUTI010000005.1"/>
</dbReference>
<evidence type="ECO:0000313" key="2">
    <source>
        <dbReference type="Proteomes" id="UP001379945"/>
    </source>
</evidence>
<gene>
    <name evidence="1" type="ORF">AACH00_08390</name>
</gene>
<accession>A0ABU9C3F7</accession>
<organism evidence="1 2">
    <name type="scientific">Ideonella margarita</name>
    <dbReference type="NCBI Taxonomy" id="2984191"/>
    <lineage>
        <taxon>Bacteria</taxon>
        <taxon>Pseudomonadati</taxon>
        <taxon>Pseudomonadota</taxon>
        <taxon>Betaproteobacteria</taxon>
        <taxon>Burkholderiales</taxon>
        <taxon>Sphaerotilaceae</taxon>
        <taxon>Ideonella</taxon>
    </lineage>
</organism>
<evidence type="ECO:0000313" key="1">
    <source>
        <dbReference type="EMBL" id="MEK8046358.1"/>
    </source>
</evidence>
<dbReference type="Proteomes" id="UP001379945">
    <property type="component" value="Unassembled WGS sequence"/>
</dbReference>
<dbReference type="EMBL" id="JBBUTI010000005">
    <property type="protein sequence ID" value="MEK8046358.1"/>
    <property type="molecule type" value="Genomic_DNA"/>
</dbReference>
<keyword evidence="2" id="KW-1185">Reference proteome</keyword>
<sequence>MNPDERTQRALHRLEASRARLMVELMPPADAGFGAASDLRHPWRFLRRWWQQTQPLDLLQDWVAARASGEPMQGVTPAAAAVLDAGELVLDEARDWIRRHPAASMAIAAGLGAVAISQRRHLVRGFGVLRGVASRRTRAWVIGWASNPLLYQALFSFWAAHRPEPVKPAAGSATQAEPLRKPA</sequence>
<name>A0ABU9C3F7_9BURK</name>